<dbReference type="FunFam" id="3.40.50.300:FF:001255">
    <property type="entry name" value="DNA polymerase III subunit delta"/>
    <property type="match status" value="1"/>
</dbReference>
<dbReference type="PANTHER" id="PTHR11669">
    <property type="entry name" value="REPLICATION FACTOR C / DNA POLYMERASE III GAMMA-TAU SUBUNIT"/>
    <property type="match status" value="1"/>
</dbReference>
<dbReference type="EC" id="2.7.7.7" evidence="1"/>
<evidence type="ECO:0000256" key="5">
    <source>
        <dbReference type="ARBA" id="ARBA00022705"/>
    </source>
</evidence>
<keyword evidence="4" id="KW-0548">Nucleotidyltransferase</keyword>
<name>A0A2P8H7N5_9BACI</name>
<dbReference type="GO" id="GO:0008408">
    <property type="term" value="F:3'-5' exonuclease activity"/>
    <property type="evidence" value="ECO:0007669"/>
    <property type="project" value="InterPro"/>
</dbReference>
<evidence type="ECO:0000256" key="3">
    <source>
        <dbReference type="ARBA" id="ARBA00022679"/>
    </source>
</evidence>
<keyword evidence="10" id="KW-1185">Reference proteome</keyword>
<reference evidence="9 10" key="1">
    <citation type="submission" date="2018-03" db="EMBL/GenBank/DDBJ databases">
        <title>Genomic Encyclopedia of Type Strains, Phase III (KMG-III): the genomes of soil and plant-associated and newly described type strains.</title>
        <authorList>
            <person name="Whitman W."/>
        </authorList>
    </citation>
    <scope>NUCLEOTIDE SEQUENCE [LARGE SCALE GENOMIC DNA]</scope>
    <source>
        <strain evidence="9 10">CGMCC 1.07653</strain>
    </source>
</reference>
<keyword evidence="5" id="KW-0235">DNA replication</keyword>
<evidence type="ECO:0000313" key="10">
    <source>
        <dbReference type="Proteomes" id="UP000242310"/>
    </source>
</evidence>
<evidence type="ECO:0000256" key="7">
    <source>
        <dbReference type="ARBA" id="ARBA00049244"/>
    </source>
</evidence>
<dbReference type="GO" id="GO:0003677">
    <property type="term" value="F:DNA binding"/>
    <property type="evidence" value="ECO:0007669"/>
    <property type="project" value="InterPro"/>
</dbReference>
<dbReference type="Proteomes" id="UP000242310">
    <property type="component" value="Unassembled WGS sequence"/>
</dbReference>
<evidence type="ECO:0000313" key="9">
    <source>
        <dbReference type="EMBL" id="PSL42233.1"/>
    </source>
</evidence>
<proteinExistence type="predicted"/>
<evidence type="ECO:0000256" key="4">
    <source>
        <dbReference type="ARBA" id="ARBA00022695"/>
    </source>
</evidence>
<dbReference type="InterPro" id="IPR015199">
    <property type="entry name" value="DNA_pol_III_delta_C"/>
</dbReference>
<evidence type="ECO:0000256" key="1">
    <source>
        <dbReference type="ARBA" id="ARBA00012417"/>
    </source>
</evidence>
<comment type="catalytic activity">
    <reaction evidence="7">
        <text>DNA(n) + a 2'-deoxyribonucleoside 5'-triphosphate = DNA(n+1) + diphosphate</text>
        <dbReference type="Rhea" id="RHEA:22508"/>
        <dbReference type="Rhea" id="RHEA-COMP:17339"/>
        <dbReference type="Rhea" id="RHEA-COMP:17340"/>
        <dbReference type="ChEBI" id="CHEBI:33019"/>
        <dbReference type="ChEBI" id="CHEBI:61560"/>
        <dbReference type="ChEBI" id="CHEBI:173112"/>
        <dbReference type="EC" id="2.7.7.7"/>
    </reaction>
</comment>
<sequence>MNWNELLKRQPAAVRVLQGGLQKERLPHAYIFEGEAGVPKEAAARLLGQAFLCEERTTVHPCGECSDCRRVLSGSHPDLLTIEPEGASIKKGQVEMLQKEFTYKGMESAKKVYLIHEAHRMTASAGNSLLKFLEEPEGETLAILLTENLHFLLDTIVSRAQVVTFAPLPEDERAEELKEQGYTNGQAALLARIADRATVEAQEEPGAWIVQAKTVVVQLTEEVQKRPQQVLLTLQEKWLPHFQDRKEQQIGLDLLLYWYRDVLYTKLKRLSLAYPDEVERLHEEALHTSEEKVSRQLEAILDAKRQLAANVNSQLLMERLLLRLQEGF</sequence>
<keyword evidence="3" id="KW-0808">Transferase</keyword>
<organism evidence="9 10">
    <name type="scientific">Salsuginibacillus halophilus</name>
    <dbReference type="NCBI Taxonomy" id="517424"/>
    <lineage>
        <taxon>Bacteria</taxon>
        <taxon>Bacillati</taxon>
        <taxon>Bacillota</taxon>
        <taxon>Bacilli</taxon>
        <taxon>Bacillales</taxon>
        <taxon>Bacillaceae</taxon>
        <taxon>Salsuginibacillus</taxon>
    </lineage>
</organism>
<dbReference type="InterPro" id="IPR004622">
    <property type="entry name" value="DNA_pol_HolB"/>
</dbReference>
<dbReference type="PANTHER" id="PTHR11669:SF8">
    <property type="entry name" value="DNA POLYMERASE III SUBUNIT DELTA"/>
    <property type="match status" value="1"/>
</dbReference>
<dbReference type="OrthoDB" id="9810148at2"/>
<evidence type="ECO:0000259" key="8">
    <source>
        <dbReference type="Pfam" id="PF09115"/>
    </source>
</evidence>
<dbReference type="EMBL" id="PYAV01000017">
    <property type="protein sequence ID" value="PSL42233.1"/>
    <property type="molecule type" value="Genomic_DNA"/>
</dbReference>
<dbReference type="NCBIfam" id="TIGR00678">
    <property type="entry name" value="holB"/>
    <property type="match status" value="1"/>
</dbReference>
<comment type="caution">
    <text evidence="9">The sequence shown here is derived from an EMBL/GenBank/DDBJ whole genome shotgun (WGS) entry which is preliminary data.</text>
</comment>
<dbReference type="InterPro" id="IPR050238">
    <property type="entry name" value="DNA_Rep/Repair_Clamp_Loader"/>
</dbReference>
<keyword evidence="6" id="KW-0239">DNA-directed DNA polymerase</keyword>
<dbReference type="NCBIfam" id="NF005972">
    <property type="entry name" value="PRK08058.1"/>
    <property type="match status" value="1"/>
</dbReference>
<dbReference type="Pfam" id="PF09115">
    <property type="entry name" value="DNApol3-delta_C"/>
    <property type="match status" value="1"/>
</dbReference>
<dbReference type="GO" id="GO:0006261">
    <property type="term" value="P:DNA-templated DNA replication"/>
    <property type="evidence" value="ECO:0007669"/>
    <property type="project" value="TreeGrafter"/>
</dbReference>
<accession>A0A2P8H7N5</accession>
<evidence type="ECO:0000256" key="2">
    <source>
        <dbReference type="ARBA" id="ARBA00014363"/>
    </source>
</evidence>
<dbReference type="SUPFAM" id="SSF52540">
    <property type="entry name" value="P-loop containing nucleoside triphosphate hydrolases"/>
    <property type="match status" value="1"/>
</dbReference>
<evidence type="ECO:0000256" key="6">
    <source>
        <dbReference type="ARBA" id="ARBA00022932"/>
    </source>
</evidence>
<dbReference type="Pfam" id="PF13177">
    <property type="entry name" value="DNA_pol3_delta2"/>
    <property type="match status" value="1"/>
</dbReference>
<feature type="domain" description="DNA polymerase III delta subunit C-terminal" evidence="8">
    <location>
        <begin position="239"/>
        <end position="325"/>
    </location>
</feature>
<dbReference type="GO" id="GO:0003887">
    <property type="term" value="F:DNA-directed DNA polymerase activity"/>
    <property type="evidence" value="ECO:0007669"/>
    <property type="project" value="UniProtKB-KW"/>
</dbReference>
<protein>
    <recommendedName>
        <fullName evidence="2">DNA polymerase III subunit delta'</fullName>
        <ecNumber evidence="1">2.7.7.7</ecNumber>
    </recommendedName>
</protein>
<dbReference type="InterPro" id="IPR027417">
    <property type="entry name" value="P-loop_NTPase"/>
</dbReference>
<gene>
    <name evidence="9" type="ORF">B0H94_1176</name>
</gene>
<dbReference type="AlphaFoldDB" id="A0A2P8H7N5"/>
<dbReference type="Gene3D" id="3.40.50.300">
    <property type="entry name" value="P-loop containing nucleotide triphosphate hydrolases"/>
    <property type="match status" value="1"/>
</dbReference>
<dbReference type="RefSeq" id="WP_106589816.1">
    <property type="nucleotide sequence ID" value="NZ_PYAV01000017.1"/>
</dbReference>
<dbReference type="GO" id="GO:0009360">
    <property type="term" value="C:DNA polymerase III complex"/>
    <property type="evidence" value="ECO:0007669"/>
    <property type="project" value="InterPro"/>
</dbReference>